<evidence type="ECO:0000256" key="1">
    <source>
        <dbReference type="ARBA" id="ARBA00022722"/>
    </source>
</evidence>
<dbReference type="PANTHER" id="PTHR43788:SF6">
    <property type="entry name" value="DNA HELICASE B"/>
    <property type="match status" value="1"/>
</dbReference>
<evidence type="ECO:0000313" key="16">
    <source>
        <dbReference type="Proteomes" id="UP001059836"/>
    </source>
</evidence>
<dbReference type="RefSeq" id="WP_213243364.1">
    <property type="nucleotide sequence ID" value="NZ_CP045806.1"/>
</dbReference>
<keyword evidence="10 11" id="KW-0413">Isomerase</keyword>
<dbReference type="InterPro" id="IPR027785">
    <property type="entry name" value="UvrD-like_helicase_C"/>
</dbReference>
<dbReference type="InterPro" id="IPR050534">
    <property type="entry name" value="Coronavir_polyprotein_1ab"/>
</dbReference>
<dbReference type="InterPro" id="IPR006344">
    <property type="entry name" value="RecD"/>
</dbReference>
<dbReference type="NCBIfam" id="TIGR01447">
    <property type="entry name" value="recD"/>
    <property type="match status" value="1"/>
</dbReference>
<comment type="subunit">
    <text evidence="11">Heterotrimer of RecB, RecC and RecD. All subunits contribute to DNA-binding.</text>
</comment>
<gene>
    <name evidence="11 15" type="primary">recD</name>
    <name evidence="15" type="ORF">GII31_12020</name>
</gene>
<dbReference type="Pfam" id="PF13604">
    <property type="entry name" value="AAA_30"/>
    <property type="match status" value="1"/>
</dbReference>
<evidence type="ECO:0000313" key="15">
    <source>
        <dbReference type="EMBL" id="QHN35500.1"/>
    </source>
</evidence>
<keyword evidence="9 11" id="KW-0234">DNA repair</keyword>
<sequence>MTVDIAGRDRFADDLVLGADPVLEPWNRAGLLSAADLHLVDRLGRLSGERLSDTAKVGVALAMRAVRRGSTCLALDQVTELLASTESVAQGSVAQESVVDVRIPSGRELFEALAVCPLVTGSPAGPLRPLVLVDSEDGPLLYLHKYFRQEHIIRSVLDERAARVPDVDPDAVREAVYAAFGSPDGDSPDGDSPDKDAEAGSPRVDARQRLAGFVAAGRWITVLAGGPGTGKTFTVARILATLEHLSEHRLRIGLCAPTGRAAAQLESSVASYRRDTTPIRAVTVHSLLGWRPGANPRYNRTNTLPHDVVVVDETSMLSMTAMSYVLDAIRPDARIIFVGDPHQLESVDAGAVLADLVDRVDAGEATTTDAGRARVRDAIASAGMTMADDVGDEPDPDVDPDSVVDDADLARISAGVITLRRGHRNSPGIATLAAAINDGDADRVAELVRSGLPGVVLIDPTGLDPVQTAVTKWGLDLQAAAEAGDDVAALAALNRHRVLCAHREGRWGVQGWTDQITEWTGTASYLPLTASTAMSQAGRPVLVTVNDKETDTSNGDCGVVIRDVRATVAPGDPVPLTVAFARGESGVHRVHPARLSDVVPAYAMTIHRSQGSQYGAVTVVLPPIGSELLTRELLYTAITRAQTEVWIVGTLDVLTAAVDRRVARASGLRSRIRALGD</sequence>
<feature type="binding site" evidence="11">
    <location>
        <begin position="225"/>
        <end position="232"/>
    </location>
    <ligand>
        <name>ATP</name>
        <dbReference type="ChEBI" id="CHEBI:30616"/>
    </ligand>
</feature>
<dbReference type="PANTHER" id="PTHR43788">
    <property type="entry name" value="DNA2/NAM7 HELICASE FAMILY MEMBER"/>
    <property type="match status" value="1"/>
</dbReference>
<dbReference type="Gene3D" id="3.40.50.300">
    <property type="entry name" value="P-loop containing nucleotide triphosphate hydrolases"/>
    <property type="match status" value="3"/>
</dbReference>
<accession>A0ABX6IJN5</accession>
<dbReference type="EMBL" id="CP045809">
    <property type="protein sequence ID" value="QHN35500.1"/>
    <property type="molecule type" value="Genomic_DNA"/>
</dbReference>
<dbReference type="Pfam" id="PF13538">
    <property type="entry name" value="UvrD_C_2"/>
    <property type="match status" value="1"/>
</dbReference>
<feature type="compositionally biased region" description="Basic and acidic residues" evidence="12">
    <location>
        <begin position="192"/>
        <end position="203"/>
    </location>
</feature>
<dbReference type="InterPro" id="IPR041851">
    <property type="entry name" value="RecD_N_sf"/>
</dbReference>
<comment type="function">
    <text evidence="11">A helicase/nuclease that prepares dsDNA breaks (DSB) for recombinational DNA repair. Binds to DSBs and unwinds DNA via a highly rapid and processive ATP-dependent bidirectional helicase activity. Unwinds dsDNA until it encounters a Chi (crossover hotspot instigator) sequence from the 3' direction. Cuts ssDNA a few nucleotides 3' to the Chi site. The properties and activities of the enzyme are changed at Chi. The Chi-altered holoenzyme produces a long 3'-ssDNA overhang and facilitates RecA-binding to the ssDNA for homologous DNA recombination and repair. Holoenzyme degrades any linearized DNA that is unable to undergo homologous recombination. In the holoenzyme this subunit has ssDNA-dependent ATPase and 5'-3' helicase activity. When added to pre-assembled RecBC greatly stimulates nuclease activity and augments holoenzyme processivity. Negatively regulates the RecA-loading ability of RecBCD.</text>
</comment>
<dbReference type="CDD" id="cd18809">
    <property type="entry name" value="SF1_C_RecD"/>
    <property type="match status" value="1"/>
</dbReference>
<dbReference type="HAMAP" id="MF_01487">
    <property type="entry name" value="RecD"/>
    <property type="match status" value="1"/>
</dbReference>
<dbReference type="Pfam" id="PF21185">
    <property type="entry name" value="RecD_N"/>
    <property type="match status" value="1"/>
</dbReference>
<proteinExistence type="inferred from homology"/>
<evidence type="ECO:0000256" key="4">
    <source>
        <dbReference type="ARBA" id="ARBA00022801"/>
    </source>
</evidence>
<comment type="miscellaneous">
    <text evidence="11">In the RecBCD complex, RecB has a slow 3'-5' helicase, an exonuclease activity and loads RecA onto ssDNA, RecD has a fast 5'-3' helicase activity, while RecC stimulates the ATPase and processivity of the RecB helicase and contributes to recognition of the Chi site.</text>
</comment>
<evidence type="ECO:0000256" key="11">
    <source>
        <dbReference type="HAMAP-Rule" id="MF_01487"/>
    </source>
</evidence>
<dbReference type="SUPFAM" id="SSF52540">
    <property type="entry name" value="P-loop containing nucleoside triphosphate hydrolases"/>
    <property type="match status" value="2"/>
</dbReference>
<dbReference type="Proteomes" id="UP001059836">
    <property type="component" value="Chromosome"/>
</dbReference>
<keyword evidence="6 11" id="KW-0269">Exonuclease</keyword>
<name>A0ABX6IJN5_9ACTN</name>
<keyword evidence="5 11" id="KW-0347">Helicase</keyword>
<feature type="domain" description="UvrD-like helicase C-terminal" evidence="13">
    <location>
        <begin position="600"/>
        <end position="648"/>
    </location>
</feature>
<evidence type="ECO:0000256" key="10">
    <source>
        <dbReference type="ARBA" id="ARBA00023235"/>
    </source>
</evidence>
<keyword evidence="8 11" id="KW-0238">DNA-binding</keyword>
<feature type="region of interest" description="Disordered" evidence="12">
    <location>
        <begin position="179"/>
        <end position="203"/>
    </location>
</feature>
<keyword evidence="3 11" id="KW-0227">DNA damage</keyword>
<keyword evidence="4 11" id="KW-0378">Hydrolase</keyword>
<keyword evidence="16" id="KW-1185">Reference proteome</keyword>
<evidence type="ECO:0000256" key="9">
    <source>
        <dbReference type="ARBA" id="ARBA00023204"/>
    </source>
</evidence>
<evidence type="ECO:0000256" key="2">
    <source>
        <dbReference type="ARBA" id="ARBA00022741"/>
    </source>
</evidence>
<comment type="catalytic activity">
    <reaction evidence="11">
        <text>ATP + H2O = ADP + phosphate + H(+)</text>
        <dbReference type="Rhea" id="RHEA:13065"/>
        <dbReference type="ChEBI" id="CHEBI:15377"/>
        <dbReference type="ChEBI" id="CHEBI:15378"/>
        <dbReference type="ChEBI" id="CHEBI:30616"/>
        <dbReference type="ChEBI" id="CHEBI:43474"/>
        <dbReference type="ChEBI" id="CHEBI:456216"/>
        <dbReference type="EC" id="5.6.2.3"/>
    </reaction>
</comment>
<dbReference type="InterPro" id="IPR027417">
    <property type="entry name" value="P-loop_NTPase"/>
</dbReference>
<dbReference type="CDD" id="cd17933">
    <property type="entry name" value="DEXSc_RecD-like"/>
    <property type="match status" value="1"/>
</dbReference>
<evidence type="ECO:0000256" key="3">
    <source>
        <dbReference type="ARBA" id="ARBA00022763"/>
    </source>
</evidence>
<evidence type="ECO:0000259" key="14">
    <source>
        <dbReference type="Pfam" id="PF21185"/>
    </source>
</evidence>
<evidence type="ECO:0000259" key="13">
    <source>
        <dbReference type="Pfam" id="PF13538"/>
    </source>
</evidence>
<evidence type="ECO:0000256" key="5">
    <source>
        <dbReference type="ARBA" id="ARBA00022806"/>
    </source>
</evidence>
<keyword evidence="2 11" id="KW-0547">Nucleotide-binding</keyword>
<dbReference type="Gene3D" id="1.10.10.1020">
    <property type="entry name" value="RecBCD complex, subunit RecD, N-terminal domain"/>
    <property type="match status" value="1"/>
</dbReference>
<evidence type="ECO:0000256" key="8">
    <source>
        <dbReference type="ARBA" id="ARBA00023125"/>
    </source>
</evidence>
<protein>
    <recommendedName>
        <fullName evidence="11">RecBCD enzyme subunit RecD</fullName>
        <ecNumber evidence="11">5.6.2.3</ecNumber>
    </recommendedName>
    <alternativeName>
        <fullName evidence="11">DNA 5'-3' helicase subunit RecD</fullName>
    </alternativeName>
    <alternativeName>
        <fullName evidence="11">Exonuclease V subunit RecD</fullName>
        <shortName evidence="11">ExoV subunit RecD</shortName>
    </alternativeName>
    <alternativeName>
        <fullName evidence="11">Helicase/nuclease RecBCD subunit RecD</fullName>
    </alternativeName>
</protein>
<comment type="similarity">
    <text evidence="11">Belongs to the RecD family.</text>
</comment>
<evidence type="ECO:0000256" key="12">
    <source>
        <dbReference type="SAM" id="MobiDB-lite"/>
    </source>
</evidence>
<evidence type="ECO:0000256" key="6">
    <source>
        <dbReference type="ARBA" id="ARBA00022839"/>
    </source>
</evidence>
<dbReference type="EC" id="5.6.2.3" evidence="11"/>
<feature type="domain" description="RecBCD enzyme subunit RecD N-terminal" evidence="14">
    <location>
        <begin position="29"/>
        <end position="134"/>
    </location>
</feature>
<organism evidence="15 16">
    <name type="scientific">Gordonia pseudamarae</name>
    <dbReference type="NCBI Taxonomy" id="2831662"/>
    <lineage>
        <taxon>Bacteria</taxon>
        <taxon>Bacillati</taxon>
        <taxon>Actinomycetota</taxon>
        <taxon>Actinomycetes</taxon>
        <taxon>Mycobacteriales</taxon>
        <taxon>Gordoniaceae</taxon>
        <taxon>Gordonia</taxon>
    </lineage>
</organism>
<keyword evidence="7 11" id="KW-0067">ATP-binding</keyword>
<keyword evidence="1 11" id="KW-0540">Nuclease</keyword>
<dbReference type="InterPro" id="IPR049550">
    <property type="entry name" value="RecD_N"/>
</dbReference>
<reference evidence="15" key="1">
    <citation type="journal article" date="2021" name="Nat. Microbiol.">
        <title>Cocultivation of an ultrasmall environmental parasitic bacterium with lytic ability against bacteria associated with wastewater foams.</title>
        <authorList>
            <person name="Batinovic S."/>
            <person name="Rose J.J.A."/>
            <person name="Ratcliffe J."/>
            <person name="Seviour R.J."/>
            <person name="Petrovski S."/>
        </authorList>
    </citation>
    <scope>NUCLEOTIDE SEQUENCE</scope>
    <source>
        <strain evidence="15">CON9</strain>
    </source>
</reference>
<evidence type="ECO:0000256" key="7">
    <source>
        <dbReference type="ARBA" id="ARBA00022840"/>
    </source>
</evidence>
<dbReference type="GO" id="GO:0008854">
    <property type="term" value="F:exodeoxyribonuclease V activity"/>
    <property type="evidence" value="ECO:0007669"/>
    <property type="project" value="UniProtKB-EC"/>
</dbReference>